<keyword evidence="8" id="KW-1185">Reference proteome</keyword>
<feature type="domain" description="IBB" evidence="7">
    <location>
        <begin position="334"/>
        <end position="395"/>
    </location>
</feature>
<feature type="compositionally biased region" description="Low complexity" evidence="6">
    <location>
        <begin position="143"/>
        <end position="157"/>
    </location>
</feature>
<sequence length="861" mass="91987">MNEGNGGSRAPPCGQPLDSPSRARRAPSPRVAPGRRPSPLRGAAAAAADSLCGASPAPHGAPPPRASPGGLRLGPRAPEGRLPTKAPRRGPEDAAGREVGFRVRCGNKTRENPARPARGLGGRRARAGGPAWATRRARPPRARPSAARARQAPAAPGGPRGRKSADPDPDPDPDPDGEDPARREGAARHLRGGSAAAAAAAARGPARRPLGRSRLFSPRSSLARPPASSLPARAPRARPLRPAPLPTLRGARVPGRGSARAPPRLRPPRPFSSASCVPGTEHGAAEPTPPSPRGDLRALRGGGARTAPTSERAEPSALSCASPFPDARAAPLRSCSMTRPGRPPWPAYARTCFYRGKDVSMRRQQRIAVSLELRKAKKDEQALKRRNIANFSTDPASEQPTKGVSLTLQEIINGVNTSDPDLCFQATQAARKMLSQEKNPPLKLIVEAGLIPRLVEFLKLSPHPCLQFEAAWALTNIASGTSEQTQAVVEGGAIQPLVELLSSPHMTVCEQAVWALGNIAGDGSEFRDIVISSNAIPHLLALVSSTIPITFLRNITWTLSNLCRNKNPYPCKTAVKQMLPVLSHLLQHQDSEVLSDTCWALSYLTDGCNERIGQVVNTGVLPRLVQLMSSSELNVLTPSLRTIGNIVTGTDYQTQMAIDAGMLNVLPQLLMHPKSSIQKEAAWALSNVAAGPCQHIQRLIACGMLPPLVALLKNGEFKVQKEAVWTVANFTTGGTIDQLIHLVHSGVLEPLVNLLTIQDTKIVIIILDVISFILQAAEKLSEKENLCLLIEEIGGIDKIEALQLHENPQVALTALNIIENHFCEGEESGAILPALDQDNEFLNRLTKKHQGPTTSKQRTKP</sequence>
<proteinExistence type="inferred from homology"/>
<dbReference type="InterPro" id="IPR016024">
    <property type="entry name" value="ARM-type_fold"/>
</dbReference>
<evidence type="ECO:0000259" key="7">
    <source>
        <dbReference type="PROSITE" id="PS51214"/>
    </source>
</evidence>
<feature type="repeat" description="ARM" evidence="4">
    <location>
        <begin position="703"/>
        <end position="731"/>
    </location>
</feature>
<dbReference type="InterPro" id="IPR011989">
    <property type="entry name" value="ARM-like"/>
</dbReference>
<evidence type="ECO:0000313" key="8">
    <source>
        <dbReference type="Proteomes" id="UP001652641"/>
    </source>
</evidence>
<dbReference type="SUPFAM" id="SSF48371">
    <property type="entry name" value="ARM repeat"/>
    <property type="match status" value="1"/>
</dbReference>
<dbReference type="InterPro" id="IPR000225">
    <property type="entry name" value="Armadillo"/>
</dbReference>
<dbReference type="Pfam" id="PF01749">
    <property type="entry name" value="IBB"/>
    <property type="match status" value="1"/>
</dbReference>
<dbReference type="PROSITE" id="PS51214">
    <property type="entry name" value="IBB"/>
    <property type="match status" value="1"/>
</dbReference>
<feature type="repeat" description="ARM" evidence="4">
    <location>
        <begin position="619"/>
        <end position="661"/>
    </location>
</feature>
<dbReference type="Gene3D" id="1.20.5.690">
    <property type="entry name" value="Importin-alpha, importin-beta-binding domain"/>
    <property type="match status" value="1"/>
</dbReference>
<evidence type="ECO:0000256" key="1">
    <source>
        <dbReference type="ARBA" id="ARBA00010394"/>
    </source>
</evidence>
<feature type="repeat" description="ARM" evidence="4">
    <location>
        <begin position="449"/>
        <end position="492"/>
    </location>
</feature>
<feature type="compositionally biased region" description="Low complexity" evidence="6">
    <location>
        <begin position="212"/>
        <end position="234"/>
    </location>
</feature>
<dbReference type="GeneID" id="140594831"/>
<feature type="compositionally biased region" description="Low complexity" evidence="6">
    <location>
        <begin position="192"/>
        <end position="204"/>
    </location>
</feature>
<keyword evidence="3" id="KW-0653">Protein transport</keyword>
<evidence type="ECO:0000256" key="3">
    <source>
        <dbReference type="ARBA" id="ARBA00022927"/>
    </source>
</evidence>
<feature type="region of interest" description="Disordered" evidence="6">
    <location>
        <begin position="1"/>
        <end position="325"/>
    </location>
</feature>
<gene>
    <name evidence="9" type="primary">LOC140594831</name>
</gene>
<evidence type="ECO:0000313" key="9">
    <source>
        <dbReference type="RefSeq" id="XP_072588013.1"/>
    </source>
</evidence>
<dbReference type="RefSeq" id="XP_072588013.1">
    <property type="nucleotide sequence ID" value="XM_072731912.1"/>
</dbReference>
<protein>
    <submittedName>
        <fullName evidence="9">Importin subunit alpha-8-like</fullName>
    </submittedName>
</protein>
<feature type="compositionally biased region" description="Acidic residues" evidence="6">
    <location>
        <begin position="167"/>
        <end position="178"/>
    </location>
</feature>
<dbReference type="Pfam" id="PF00514">
    <property type="entry name" value="Arm"/>
    <property type="match status" value="7"/>
</dbReference>
<evidence type="ECO:0000256" key="2">
    <source>
        <dbReference type="ARBA" id="ARBA00022448"/>
    </source>
</evidence>
<dbReference type="InterPro" id="IPR032413">
    <property type="entry name" value="Arm_3"/>
</dbReference>
<evidence type="ECO:0000256" key="6">
    <source>
        <dbReference type="SAM" id="MobiDB-lite"/>
    </source>
</evidence>
<feature type="compositionally biased region" description="Low complexity" evidence="6">
    <location>
        <begin position="246"/>
        <end position="262"/>
    </location>
</feature>
<dbReference type="Gene3D" id="1.25.10.10">
    <property type="entry name" value="Leucine-rich Repeat Variant"/>
    <property type="match status" value="1"/>
</dbReference>
<dbReference type="PANTHER" id="PTHR23316">
    <property type="entry name" value="IMPORTIN ALPHA"/>
    <property type="match status" value="1"/>
</dbReference>
<dbReference type="Pfam" id="PF16186">
    <property type="entry name" value="Arm_3"/>
    <property type="match status" value="1"/>
</dbReference>
<reference evidence="9" key="1">
    <citation type="submission" date="2025-08" db="UniProtKB">
        <authorList>
            <consortium name="RefSeq"/>
        </authorList>
    </citation>
    <scope>IDENTIFICATION</scope>
    <source>
        <tissue evidence="9">Cell line</tissue>
    </source>
</reference>
<keyword evidence="2 5" id="KW-0813">Transport</keyword>
<evidence type="ECO:0000256" key="5">
    <source>
        <dbReference type="PROSITE-ProRule" id="PRU00561"/>
    </source>
</evidence>
<dbReference type="PROSITE" id="PS50176">
    <property type="entry name" value="ARM_REPEAT"/>
    <property type="match status" value="4"/>
</dbReference>
<feature type="repeat" description="ARM" evidence="4">
    <location>
        <begin position="492"/>
        <end position="534"/>
    </location>
</feature>
<comment type="similarity">
    <text evidence="1">Belongs to the importin alpha family.</text>
</comment>
<accession>A0ABM4YCK0</accession>
<dbReference type="InterPro" id="IPR002652">
    <property type="entry name" value="Importin-a_IBB"/>
</dbReference>
<evidence type="ECO:0000256" key="4">
    <source>
        <dbReference type="PROSITE-ProRule" id="PRU00259"/>
    </source>
</evidence>
<dbReference type="Proteomes" id="UP001652641">
    <property type="component" value="Chromosome 12"/>
</dbReference>
<organism evidence="8 9">
    <name type="scientific">Vulpes vulpes</name>
    <name type="common">Red fox</name>
    <dbReference type="NCBI Taxonomy" id="9627"/>
    <lineage>
        <taxon>Eukaryota</taxon>
        <taxon>Metazoa</taxon>
        <taxon>Chordata</taxon>
        <taxon>Craniata</taxon>
        <taxon>Vertebrata</taxon>
        <taxon>Euteleostomi</taxon>
        <taxon>Mammalia</taxon>
        <taxon>Eutheria</taxon>
        <taxon>Laurasiatheria</taxon>
        <taxon>Carnivora</taxon>
        <taxon>Caniformia</taxon>
        <taxon>Canidae</taxon>
        <taxon>Vulpes</taxon>
    </lineage>
</organism>
<dbReference type="InterPro" id="IPR036975">
    <property type="entry name" value="Importin-a_IBB_sf"/>
</dbReference>
<feature type="compositionally biased region" description="Low complexity" evidence="6">
    <location>
        <begin position="28"/>
        <end position="58"/>
    </location>
</feature>
<name>A0ABM4YCK0_VULVU</name>
<dbReference type="SMART" id="SM00185">
    <property type="entry name" value="ARM"/>
    <property type="match status" value="8"/>
</dbReference>
<feature type="compositionally biased region" description="Basic and acidic residues" evidence="6">
    <location>
        <begin position="89"/>
        <end position="101"/>
    </location>
</feature>